<accession>A0A0V1MIK8</accession>
<reference evidence="1 2" key="1">
    <citation type="submission" date="2015-01" db="EMBL/GenBank/DDBJ databases">
        <title>Evolution of Trichinella species and genotypes.</title>
        <authorList>
            <person name="Korhonen P.K."/>
            <person name="Edoardo P."/>
            <person name="Giuseppe L.R."/>
            <person name="Gasser R.B."/>
        </authorList>
    </citation>
    <scope>NUCLEOTIDE SEQUENCE [LARGE SCALE GENOMIC DNA]</scope>
    <source>
        <strain evidence="1">ISS1980</strain>
    </source>
</reference>
<comment type="caution">
    <text evidence="1">The sequence shown here is derived from an EMBL/GenBank/DDBJ whole genome shotgun (WGS) entry which is preliminary data.</text>
</comment>
<protein>
    <submittedName>
        <fullName evidence="1">Uncharacterized protein</fullName>
    </submittedName>
</protein>
<name>A0A0V1MIK8_9BILA</name>
<dbReference type="EMBL" id="JYDO01000097">
    <property type="protein sequence ID" value="KRZ71378.1"/>
    <property type="molecule type" value="Genomic_DNA"/>
</dbReference>
<dbReference type="AlphaFoldDB" id="A0A0V1MIK8"/>
<evidence type="ECO:0000313" key="2">
    <source>
        <dbReference type="Proteomes" id="UP000054843"/>
    </source>
</evidence>
<keyword evidence="2" id="KW-1185">Reference proteome</keyword>
<sequence>MAHGPGAVCTDSDDAFTPVQTFVIYKAIQRVEDFLSSKATAHQNSSYDPQFTNHWSIAIHASKSPATGSSNASAFGPTWALSLVIELPSPRPLWWKQFVIIEGVIFAQDFEIR</sequence>
<dbReference type="Proteomes" id="UP000054843">
    <property type="component" value="Unassembled WGS sequence"/>
</dbReference>
<organism evidence="1 2">
    <name type="scientific">Trichinella papuae</name>
    <dbReference type="NCBI Taxonomy" id="268474"/>
    <lineage>
        <taxon>Eukaryota</taxon>
        <taxon>Metazoa</taxon>
        <taxon>Ecdysozoa</taxon>
        <taxon>Nematoda</taxon>
        <taxon>Enoplea</taxon>
        <taxon>Dorylaimia</taxon>
        <taxon>Trichinellida</taxon>
        <taxon>Trichinellidae</taxon>
        <taxon>Trichinella</taxon>
    </lineage>
</organism>
<gene>
    <name evidence="1" type="ORF">T10_552</name>
</gene>
<proteinExistence type="predicted"/>
<evidence type="ECO:0000313" key="1">
    <source>
        <dbReference type="EMBL" id="KRZ71378.1"/>
    </source>
</evidence>